<comment type="caution">
    <text evidence="1">The sequence shown here is derived from an EMBL/GenBank/DDBJ whole genome shotgun (WGS) entry which is preliminary data.</text>
</comment>
<proteinExistence type="predicted"/>
<dbReference type="Proteomes" id="UP000789366">
    <property type="component" value="Unassembled WGS sequence"/>
</dbReference>
<protein>
    <submittedName>
        <fullName evidence="1">17626_t:CDS:1</fullName>
    </submittedName>
</protein>
<organism evidence="1 2">
    <name type="scientific">Cetraspora pellucida</name>
    <dbReference type="NCBI Taxonomy" id="1433469"/>
    <lineage>
        <taxon>Eukaryota</taxon>
        <taxon>Fungi</taxon>
        <taxon>Fungi incertae sedis</taxon>
        <taxon>Mucoromycota</taxon>
        <taxon>Glomeromycotina</taxon>
        <taxon>Glomeromycetes</taxon>
        <taxon>Diversisporales</taxon>
        <taxon>Gigasporaceae</taxon>
        <taxon>Cetraspora</taxon>
    </lineage>
</organism>
<feature type="non-terminal residue" evidence="1">
    <location>
        <position position="1"/>
    </location>
</feature>
<evidence type="ECO:0000313" key="2">
    <source>
        <dbReference type="Proteomes" id="UP000789366"/>
    </source>
</evidence>
<evidence type="ECO:0000313" key="1">
    <source>
        <dbReference type="EMBL" id="CAG8730833.1"/>
    </source>
</evidence>
<dbReference type="EMBL" id="CAJVPW010033335">
    <property type="protein sequence ID" value="CAG8730833.1"/>
    <property type="molecule type" value="Genomic_DNA"/>
</dbReference>
<sequence length="47" mass="5453">LPEIVSESLLRKTKERTQKIYDIFNEIDIDKIQKIQSFTATTIANIS</sequence>
<name>A0ACA9Q047_9GLOM</name>
<accession>A0ACA9Q047</accession>
<gene>
    <name evidence="1" type="ORF">SPELUC_LOCUS13100</name>
</gene>
<keyword evidence="2" id="KW-1185">Reference proteome</keyword>
<reference evidence="1" key="1">
    <citation type="submission" date="2021-06" db="EMBL/GenBank/DDBJ databases">
        <authorList>
            <person name="Kallberg Y."/>
            <person name="Tangrot J."/>
            <person name="Rosling A."/>
        </authorList>
    </citation>
    <scope>NUCLEOTIDE SEQUENCE</scope>
    <source>
        <strain evidence="1">28 12/20/2015</strain>
    </source>
</reference>